<organism evidence="3 4">
    <name type="scientific">Herbiconiux ginsengi</name>
    <dbReference type="NCBI Taxonomy" id="381665"/>
    <lineage>
        <taxon>Bacteria</taxon>
        <taxon>Bacillati</taxon>
        <taxon>Actinomycetota</taxon>
        <taxon>Actinomycetes</taxon>
        <taxon>Micrococcales</taxon>
        <taxon>Microbacteriaceae</taxon>
        <taxon>Herbiconiux</taxon>
    </lineage>
</organism>
<accession>A0A1H3M7F3</accession>
<dbReference type="InterPro" id="IPR046112">
    <property type="entry name" value="DUF6049"/>
</dbReference>
<keyword evidence="2" id="KW-0472">Membrane</keyword>
<gene>
    <name evidence="3" type="ORF">SAMN05216554_1302</name>
</gene>
<feature type="region of interest" description="Disordered" evidence="1">
    <location>
        <begin position="281"/>
        <end position="303"/>
    </location>
</feature>
<evidence type="ECO:0000256" key="2">
    <source>
        <dbReference type="SAM" id="Phobius"/>
    </source>
</evidence>
<dbReference type="Pfam" id="PF19516">
    <property type="entry name" value="DUF6049"/>
    <property type="match status" value="1"/>
</dbReference>
<reference evidence="3 4" key="1">
    <citation type="submission" date="2016-10" db="EMBL/GenBank/DDBJ databases">
        <authorList>
            <person name="de Groot N.N."/>
        </authorList>
    </citation>
    <scope>NUCLEOTIDE SEQUENCE [LARGE SCALE GENOMIC DNA]</scope>
    <source>
        <strain evidence="3 4">CGMCC 4.3491</strain>
    </source>
</reference>
<feature type="transmembrane region" description="Helical" evidence="2">
    <location>
        <begin position="652"/>
        <end position="674"/>
    </location>
</feature>
<name>A0A1H3M7F3_9MICO</name>
<feature type="compositionally biased region" description="Pro residues" evidence="1">
    <location>
        <begin position="284"/>
        <end position="302"/>
    </location>
</feature>
<evidence type="ECO:0000313" key="3">
    <source>
        <dbReference type="EMBL" id="SDY72496.1"/>
    </source>
</evidence>
<keyword evidence="2" id="KW-0812">Transmembrane</keyword>
<sequence>MAAGATDAPATPTTTVALSVAPAGNGVVTPGADLPVTVEVANPGPDTIAEGTIDIVLERSALTSASAYDAWVAGPADDAPADDDLVTVATAPSAAVPLGATHSVQLTVPADRLALGEWGSYGLEARLTVDGVVVADTRSAIVWNDPATTTPAAADVTVIAPLTSIASTTGLIPAATLETFTSETGVLTRELDAVIDRPVTIAVDPRIIVSIRALGSTAPDSAVGWLERLDAASNPIIPLTFGDSDIAAERQAGAPGVLEPTSFAYALNPANFTDVDELIEPAATPTPAPTGTPSPTPTPAPAAVPTLEQLTDWDYTSTAIAWPRAGSVVSADLPFFAQSGLTTSILDSTQLSAGEGGALDAVVSVGDQTALVADHGISTALQDALAANSDARRGQALSQLSASLAIAAGAGGGADADSGTSGRPVLAVLDRTAMNLTDLDQVLGALQSLPWASTAPLQNLLSETPTQSVTLIDAAESADRVGQIQRLLGASQSIDSFSSVLADPQVLTGENRADLLALLSNSWVPNEGGWNVAVQGSLDATTKTLGSVQMIDGSNINLLSNQAPLPVTLSNELPYPVTVLVHVTPSNGRLLVEQNDVEVTIEASSRKGAQIPVTAVANGAVTLNIQLLSTTGVLISTPSPVVVNVSAEWETWGTVLFAILVVLVFGFGIVRNILRRRKKRRTEDTEAADE</sequence>
<evidence type="ECO:0000256" key="1">
    <source>
        <dbReference type="SAM" id="MobiDB-lite"/>
    </source>
</evidence>
<dbReference type="STRING" id="381665.SAMN05216554_1302"/>
<proteinExistence type="predicted"/>
<evidence type="ECO:0000313" key="4">
    <source>
        <dbReference type="Proteomes" id="UP000198891"/>
    </source>
</evidence>
<dbReference type="AlphaFoldDB" id="A0A1H3M7F3"/>
<dbReference type="OrthoDB" id="4985746at2"/>
<keyword evidence="2" id="KW-1133">Transmembrane helix</keyword>
<protein>
    <submittedName>
        <fullName evidence="3">Uncharacterized protein</fullName>
    </submittedName>
</protein>
<dbReference type="Proteomes" id="UP000198891">
    <property type="component" value="Unassembled WGS sequence"/>
</dbReference>
<dbReference type="EMBL" id="FNPZ01000001">
    <property type="protein sequence ID" value="SDY72496.1"/>
    <property type="molecule type" value="Genomic_DNA"/>
</dbReference>
<keyword evidence="4" id="KW-1185">Reference proteome</keyword>